<dbReference type="AlphaFoldDB" id="A0A437A7I5"/>
<proteinExistence type="predicted"/>
<dbReference type="GeneID" id="93587482"/>
<name>A0A437A7I5_ARTFL</name>
<protein>
    <submittedName>
        <fullName evidence="1">Uncharacterized protein</fullName>
    </submittedName>
</protein>
<evidence type="ECO:0000313" key="2">
    <source>
        <dbReference type="Proteomes" id="UP000283090"/>
    </source>
</evidence>
<sequence>MGAPAWMRDVRFLTFDVNEDTPPFVPDDEGCVINTPYGTLDIEPEVYNAEAERFVRTGAKICPILRGFEDEVYDGKCYAMHEKCWFDFEKVAERVYGTPQGEMDSEKLKILVGIFESGRVVKQGDYRLGFPHGYGNEVEIERYWDQIRIHGVRALGPVSLLDHHRFLEKQPLNDFWRFGRPFKGPDRRVLQNTLYSIDVLRKELERAGMEDTTVALREDGYWVPAITGLPVEIMIRILEFVGGDGIIKFGIIEDAKGRVRVPEGVWEREFRVRGEAGWADGDGYWKARDDLSWFERFVSVRARIKLDETKIESLRNWKRIFRVCEEILDVIFDACNGRVEGVEEGESGVRNRGFKVVVPKSRGGVEKYLKLGSLKATGVMVSYTGSGKMKFVSGMRFLPGGEGIGIVNLEDEVYCELFSKVPGGTVVLRARFGEFGVTNIMTTNGEEECLKVDGDLNEREGVSEVKFIAGPDGVDIGGVSVSIDPYKITALGIDCKAFVS</sequence>
<evidence type="ECO:0000313" key="1">
    <source>
        <dbReference type="EMBL" id="RVD86920.1"/>
    </source>
</evidence>
<gene>
    <name evidence="1" type="ORF">DFL_005171</name>
</gene>
<dbReference type="EMBL" id="SAEB01000006">
    <property type="protein sequence ID" value="RVD86920.1"/>
    <property type="molecule type" value="Genomic_DNA"/>
</dbReference>
<dbReference type="OrthoDB" id="5347979at2759"/>
<dbReference type="Proteomes" id="UP000283090">
    <property type="component" value="Unassembled WGS sequence"/>
</dbReference>
<organism evidence="1 2">
    <name type="scientific">Arthrobotrys flagrans</name>
    <name type="common">Nematode-trapping fungus</name>
    <name type="synonym">Trichothecium flagrans</name>
    <dbReference type="NCBI Taxonomy" id="97331"/>
    <lineage>
        <taxon>Eukaryota</taxon>
        <taxon>Fungi</taxon>
        <taxon>Dikarya</taxon>
        <taxon>Ascomycota</taxon>
        <taxon>Pezizomycotina</taxon>
        <taxon>Orbiliomycetes</taxon>
        <taxon>Orbiliales</taxon>
        <taxon>Orbiliaceae</taxon>
        <taxon>Arthrobotrys</taxon>
    </lineage>
</organism>
<dbReference type="RefSeq" id="XP_067492464.1">
    <property type="nucleotide sequence ID" value="XM_067634391.1"/>
</dbReference>
<reference evidence="1 2" key="1">
    <citation type="submission" date="2019-01" db="EMBL/GenBank/DDBJ databases">
        <title>Intercellular communication is required for trap formation in the nematode-trapping fungus Duddingtonia flagrans.</title>
        <authorList>
            <person name="Youssar L."/>
            <person name="Wernet V."/>
            <person name="Hensel N."/>
            <person name="Hildebrandt H.-G."/>
            <person name="Fischer R."/>
        </authorList>
    </citation>
    <scope>NUCLEOTIDE SEQUENCE [LARGE SCALE GENOMIC DNA]</scope>
    <source>
        <strain evidence="1 2">CBS H-5679</strain>
    </source>
</reference>
<comment type="caution">
    <text evidence="1">The sequence shown here is derived from an EMBL/GenBank/DDBJ whole genome shotgun (WGS) entry which is preliminary data.</text>
</comment>
<keyword evidence="2" id="KW-1185">Reference proteome</keyword>
<accession>A0A437A7I5</accession>
<dbReference type="VEuPathDB" id="FungiDB:DFL_005171"/>